<evidence type="ECO:0000313" key="2">
    <source>
        <dbReference type="Proteomes" id="UP000546464"/>
    </source>
</evidence>
<name>A0A842HL37_9BACT</name>
<dbReference type="Proteomes" id="UP000546464">
    <property type="component" value="Unassembled WGS sequence"/>
</dbReference>
<comment type="caution">
    <text evidence="1">The sequence shown here is derived from an EMBL/GenBank/DDBJ whole genome shotgun (WGS) entry which is preliminary data.</text>
</comment>
<dbReference type="EMBL" id="JACHVB010000054">
    <property type="protein sequence ID" value="MBC2595851.1"/>
    <property type="molecule type" value="Genomic_DNA"/>
</dbReference>
<protein>
    <submittedName>
        <fullName evidence="1">Uncharacterized protein</fullName>
    </submittedName>
</protein>
<gene>
    <name evidence="1" type="ORF">H5P28_16425</name>
</gene>
<dbReference type="RefSeq" id="WP_185676786.1">
    <property type="nucleotide sequence ID" value="NZ_JACHVB010000054.1"/>
</dbReference>
<accession>A0A842HL37</accession>
<keyword evidence="2" id="KW-1185">Reference proteome</keyword>
<evidence type="ECO:0000313" key="1">
    <source>
        <dbReference type="EMBL" id="MBC2595851.1"/>
    </source>
</evidence>
<sequence>MIDYVEVPESLYPVLGEPDPGTRIYRKDGPSEECGAWFNAVTELVGPCVSPGGVCMYCPVTRAAVHKKIKEGTLTIFLFHTTHQATNLWGKKKTYRDSPYGYVPVIEAQQWRRDIEDRAIIKGTVTREELEGAHPDWRGDFLEWRKSNERIPLGVMLEQNGMSYWDFFKEFASASIGGLTDAIRPKKSIQTGKGKKQ</sequence>
<proteinExistence type="predicted"/>
<organism evidence="1 2">
    <name type="scientific">Ruficoccus amylovorans</name>
    <dbReference type="NCBI Taxonomy" id="1804625"/>
    <lineage>
        <taxon>Bacteria</taxon>
        <taxon>Pseudomonadati</taxon>
        <taxon>Verrucomicrobiota</taxon>
        <taxon>Opitutia</taxon>
        <taxon>Puniceicoccales</taxon>
        <taxon>Cerasicoccaceae</taxon>
        <taxon>Ruficoccus</taxon>
    </lineage>
</organism>
<dbReference type="AlphaFoldDB" id="A0A842HL37"/>
<reference evidence="1 2" key="1">
    <citation type="submission" date="2020-07" db="EMBL/GenBank/DDBJ databases">
        <authorList>
            <person name="Feng X."/>
        </authorList>
    </citation>
    <scope>NUCLEOTIDE SEQUENCE [LARGE SCALE GENOMIC DNA]</scope>
    <source>
        <strain evidence="1 2">JCM31066</strain>
    </source>
</reference>